<accession>A0A447TE14</accession>
<feature type="domain" description="EAL" evidence="1">
    <location>
        <begin position="1"/>
        <end position="53"/>
    </location>
</feature>
<keyword evidence="2" id="KW-0378">Hydrolase</keyword>
<dbReference type="InterPro" id="IPR035919">
    <property type="entry name" value="EAL_sf"/>
</dbReference>
<evidence type="ECO:0000259" key="1">
    <source>
        <dbReference type="PROSITE" id="PS50883"/>
    </source>
</evidence>
<reference evidence="2 3" key="1">
    <citation type="submission" date="2018-12" db="EMBL/GenBank/DDBJ databases">
        <authorList>
            <consortium name="Pathogen Informatics"/>
        </authorList>
    </citation>
    <scope>NUCLEOTIDE SEQUENCE [LARGE SCALE GENOMIC DNA]</scope>
    <source>
        <strain evidence="2 3">NCTC9695</strain>
    </source>
</reference>
<protein>
    <submittedName>
        <fullName evidence="2">Oxygen sensor protein DosP</fullName>
        <ecNumber evidence="2">3.1.4.52</ecNumber>
    </submittedName>
</protein>
<dbReference type="AlphaFoldDB" id="A0A447TE14"/>
<dbReference type="Proteomes" id="UP000275777">
    <property type="component" value="Chromosome"/>
</dbReference>
<gene>
    <name evidence="2" type="primary">dosP_4</name>
    <name evidence="2" type="ORF">NCTC9695_03634</name>
</gene>
<dbReference type="InterPro" id="IPR001633">
    <property type="entry name" value="EAL_dom"/>
</dbReference>
<sequence length="54" mass="6128">MCQKLQLLSVAEGVETKEDWQQLAALGCDIAQGYYHSSPLPFEQFVQWMLDSGH</sequence>
<dbReference type="Pfam" id="PF00563">
    <property type="entry name" value="EAL"/>
    <property type="match status" value="1"/>
</dbReference>
<dbReference type="EC" id="3.1.4.52" evidence="2"/>
<dbReference type="PANTHER" id="PTHR33121:SF32">
    <property type="entry name" value="RNASE E SPECIFICITY FACTOR CSRD"/>
    <property type="match status" value="1"/>
</dbReference>
<evidence type="ECO:0000313" key="2">
    <source>
        <dbReference type="EMBL" id="VEB43180.1"/>
    </source>
</evidence>
<proteinExistence type="predicted"/>
<dbReference type="SUPFAM" id="SSF141868">
    <property type="entry name" value="EAL domain-like"/>
    <property type="match status" value="1"/>
</dbReference>
<dbReference type="EMBL" id="LR134182">
    <property type="protein sequence ID" value="VEB43180.1"/>
    <property type="molecule type" value="Genomic_DNA"/>
</dbReference>
<dbReference type="Gene3D" id="3.20.20.450">
    <property type="entry name" value="EAL domain"/>
    <property type="match status" value="1"/>
</dbReference>
<dbReference type="GO" id="GO:0071111">
    <property type="term" value="F:cyclic-guanylate-specific phosphodiesterase activity"/>
    <property type="evidence" value="ECO:0007669"/>
    <property type="project" value="UniProtKB-EC"/>
</dbReference>
<evidence type="ECO:0000313" key="3">
    <source>
        <dbReference type="Proteomes" id="UP000275777"/>
    </source>
</evidence>
<organism evidence="2 3">
    <name type="scientific">Chromobacterium violaceum</name>
    <dbReference type="NCBI Taxonomy" id="536"/>
    <lineage>
        <taxon>Bacteria</taxon>
        <taxon>Pseudomonadati</taxon>
        <taxon>Pseudomonadota</taxon>
        <taxon>Betaproteobacteria</taxon>
        <taxon>Neisseriales</taxon>
        <taxon>Chromobacteriaceae</taxon>
        <taxon>Chromobacterium</taxon>
    </lineage>
</organism>
<name>A0A447TE14_CHRVL</name>
<dbReference type="InterPro" id="IPR050706">
    <property type="entry name" value="Cyclic-di-GMP_PDE-like"/>
</dbReference>
<dbReference type="PANTHER" id="PTHR33121">
    <property type="entry name" value="CYCLIC DI-GMP PHOSPHODIESTERASE PDEF"/>
    <property type="match status" value="1"/>
</dbReference>
<dbReference type="PROSITE" id="PS50883">
    <property type="entry name" value="EAL"/>
    <property type="match status" value="1"/>
</dbReference>